<evidence type="ECO:0000256" key="1">
    <source>
        <dbReference type="SAM" id="Phobius"/>
    </source>
</evidence>
<dbReference type="AlphaFoldDB" id="A0A1F5RIP2"/>
<sequence>MNRDHVSGFGLGLLTGAVIGGVMALLYAPKSGKVTRQLLKEAVDEVADTVKETAGSVVDTVKEATSEASRKGRAAVRAIKR</sequence>
<dbReference type="PANTHER" id="PTHR35792:SF1">
    <property type="entry name" value="SLL0268 PROTEIN"/>
    <property type="match status" value="1"/>
</dbReference>
<evidence type="ECO:0008006" key="4">
    <source>
        <dbReference type="Google" id="ProtNLM"/>
    </source>
</evidence>
<dbReference type="Proteomes" id="UP000177230">
    <property type="component" value="Unassembled WGS sequence"/>
</dbReference>
<comment type="caution">
    <text evidence="2">The sequence shown here is derived from an EMBL/GenBank/DDBJ whole genome shotgun (WGS) entry which is preliminary data.</text>
</comment>
<feature type="transmembrane region" description="Helical" evidence="1">
    <location>
        <begin position="6"/>
        <end position="28"/>
    </location>
</feature>
<dbReference type="InterPro" id="IPR024623">
    <property type="entry name" value="YtxH"/>
</dbReference>
<accession>A0A1F5RIP2</accession>
<protein>
    <recommendedName>
        <fullName evidence="4">Gas vesicle protein</fullName>
    </recommendedName>
</protein>
<reference evidence="2 3" key="1">
    <citation type="journal article" date="2016" name="Nat. Commun.">
        <title>Thousands of microbial genomes shed light on interconnected biogeochemical processes in an aquifer system.</title>
        <authorList>
            <person name="Anantharaman K."/>
            <person name="Brown C.T."/>
            <person name="Hug L.A."/>
            <person name="Sharon I."/>
            <person name="Castelle C.J."/>
            <person name="Probst A.J."/>
            <person name="Thomas B.C."/>
            <person name="Singh A."/>
            <person name="Wilkins M.J."/>
            <person name="Karaoz U."/>
            <person name="Brodie E.L."/>
            <person name="Williams K.H."/>
            <person name="Hubbard S.S."/>
            <person name="Banfield J.F."/>
        </authorList>
    </citation>
    <scope>NUCLEOTIDE SEQUENCE [LARGE SCALE GENOMIC DNA]</scope>
</reference>
<keyword evidence="1" id="KW-0812">Transmembrane</keyword>
<name>A0A1F5RIP2_9BACT</name>
<gene>
    <name evidence="2" type="ORF">A2024_01975</name>
</gene>
<dbReference type="EMBL" id="MFFM01000006">
    <property type="protein sequence ID" value="OGF14222.1"/>
    <property type="molecule type" value="Genomic_DNA"/>
</dbReference>
<proteinExistence type="predicted"/>
<evidence type="ECO:0000313" key="2">
    <source>
        <dbReference type="EMBL" id="OGF14222.1"/>
    </source>
</evidence>
<dbReference type="PANTHER" id="PTHR35792">
    <property type="entry name" value="GENERAL STRESS PROTEIN"/>
    <property type="match status" value="1"/>
</dbReference>
<evidence type="ECO:0000313" key="3">
    <source>
        <dbReference type="Proteomes" id="UP000177230"/>
    </source>
</evidence>
<dbReference type="Pfam" id="PF12732">
    <property type="entry name" value="YtxH"/>
    <property type="match status" value="1"/>
</dbReference>
<keyword evidence="1" id="KW-1133">Transmembrane helix</keyword>
<organism evidence="2 3">
    <name type="scientific">Candidatus Edwardsbacteria bacterium GWF2_54_11</name>
    <dbReference type="NCBI Taxonomy" id="1817851"/>
    <lineage>
        <taxon>Bacteria</taxon>
        <taxon>Candidatus Edwardsiibacteriota</taxon>
    </lineage>
</organism>
<keyword evidence="1" id="KW-0472">Membrane</keyword>
<dbReference type="InterPro" id="IPR052928">
    <property type="entry name" value="Desiccation-related_membrane"/>
</dbReference>